<dbReference type="AlphaFoldDB" id="A0A1M5KZU8"/>
<evidence type="ECO:0000313" key="4">
    <source>
        <dbReference type="Proteomes" id="UP000186132"/>
    </source>
</evidence>
<gene>
    <name evidence="3" type="ORF">SAMN05443575_2310</name>
</gene>
<keyword evidence="4" id="KW-1185">Reference proteome</keyword>
<evidence type="ECO:0000256" key="1">
    <source>
        <dbReference type="SAM" id="MobiDB-lite"/>
    </source>
</evidence>
<dbReference type="RefSeq" id="WP_073390303.1">
    <property type="nucleotide sequence ID" value="NZ_FQVU01000003.1"/>
</dbReference>
<accession>A0A1M5KZU8</accession>
<protein>
    <submittedName>
        <fullName evidence="3">Uncharacterized protein</fullName>
    </submittedName>
</protein>
<name>A0A1M5KZU8_9ACTN</name>
<proteinExistence type="predicted"/>
<dbReference type="Proteomes" id="UP000186132">
    <property type="component" value="Unassembled WGS sequence"/>
</dbReference>
<reference evidence="3 4" key="1">
    <citation type="submission" date="2016-11" db="EMBL/GenBank/DDBJ databases">
        <authorList>
            <person name="Jaros S."/>
            <person name="Januszkiewicz K."/>
            <person name="Wedrychowicz H."/>
        </authorList>
    </citation>
    <scope>NUCLEOTIDE SEQUENCE [LARGE SCALE GENOMIC DNA]</scope>
    <source>
        <strain evidence="3 4">DSM 45627</strain>
    </source>
</reference>
<feature type="transmembrane region" description="Helical" evidence="2">
    <location>
        <begin position="64"/>
        <end position="86"/>
    </location>
</feature>
<organism evidence="3 4">
    <name type="scientific">Jatrophihabitans endophyticus</name>
    <dbReference type="NCBI Taxonomy" id="1206085"/>
    <lineage>
        <taxon>Bacteria</taxon>
        <taxon>Bacillati</taxon>
        <taxon>Actinomycetota</taxon>
        <taxon>Actinomycetes</taxon>
        <taxon>Jatrophihabitantales</taxon>
        <taxon>Jatrophihabitantaceae</taxon>
        <taxon>Jatrophihabitans</taxon>
    </lineage>
</organism>
<sequence length="245" mass="25930">MTAGPPYGPPYGQPQPPQYGHPPAPPYGPPYGQPQPPQYGPPPGPGGWVPPTGGRPPRSHRRDVLIVSLAVVLTLAGLGAYVGYLLHRKHEDHEIRSAYAKIYALEAGECFVPSGTGTDDRAIRALGSCTDPAASVRVTKIAKTLRGCPLTLADRTMSAVRGDGTAAGRVACVSPNLFIGRCYTQAATPTLLAVVDCADARANDTGYEIAVRRRYGDASEDACGPPPMKTYVQYGREGVICTRAY</sequence>
<feature type="region of interest" description="Disordered" evidence="1">
    <location>
        <begin position="1"/>
        <end position="59"/>
    </location>
</feature>
<feature type="compositionally biased region" description="Pro residues" evidence="1">
    <location>
        <begin position="1"/>
        <end position="45"/>
    </location>
</feature>
<evidence type="ECO:0000256" key="2">
    <source>
        <dbReference type="SAM" id="Phobius"/>
    </source>
</evidence>
<dbReference type="STRING" id="1206085.SAMN05443575_2310"/>
<keyword evidence="2" id="KW-0812">Transmembrane</keyword>
<evidence type="ECO:0000313" key="3">
    <source>
        <dbReference type="EMBL" id="SHG58344.1"/>
    </source>
</evidence>
<keyword evidence="2" id="KW-1133">Transmembrane helix</keyword>
<keyword evidence="2" id="KW-0472">Membrane</keyword>
<dbReference type="EMBL" id="FQVU01000003">
    <property type="protein sequence ID" value="SHG58344.1"/>
    <property type="molecule type" value="Genomic_DNA"/>
</dbReference>